<dbReference type="Pfam" id="PF07690">
    <property type="entry name" value="MFS_1"/>
    <property type="match status" value="1"/>
</dbReference>
<evidence type="ECO:0000256" key="3">
    <source>
        <dbReference type="ARBA" id="ARBA00022989"/>
    </source>
</evidence>
<feature type="domain" description="Major facilitator superfamily (MFS) profile" evidence="7">
    <location>
        <begin position="76"/>
        <end position="216"/>
    </location>
</feature>
<dbReference type="PROSITE" id="PS50850">
    <property type="entry name" value="MFS"/>
    <property type="match status" value="1"/>
</dbReference>
<evidence type="ECO:0000259" key="7">
    <source>
        <dbReference type="PROSITE" id="PS50850"/>
    </source>
</evidence>
<feature type="transmembrane region" description="Helical" evidence="6">
    <location>
        <begin position="78"/>
        <end position="98"/>
    </location>
</feature>
<feature type="region of interest" description="Disordered" evidence="5">
    <location>
        <begin position="28"/>
        <end position="62"/>
    </location>
</feature>
<dbReference type="PANTHER" id="PTHR23502">
    <property type="entry name" value="MAJOR FACILITATOR SUPERFAMILY"/>
    <property type="match status" value="1"/>
</dbReference>
<reference evidence="8 9" key="1">
    <citation type="submission" date="2024-04" db="EMBL/GenBank/DDBJ databases">
        <title>Phyllosticta paracitricarpa is synonymous to the EU quarantine fungus P. citricarpa based on phylogenomic analyses.</title>
        <authorList>
            <consortium name="Lawrence Berkeley National Laboratory"/>
            <person name="Van Ingen-Buijs V.A."/>
            <person name="Van Westerhoven A.C."/>
            <person name="Haridas S."/>
            <person name="Skiadas P."/>
            <person name="Martin F."/>
            <person name="Groenewald J.Z."/>
            <person name="Crous P.W."/>
            <person name="Seidl M.F."/>
        </authorList>
    </citation>
    <scope>NUCLEOTIDE SEQUENCE [LARGE SCALE GENOMIC DNA]</scope>
    <source>
        <strain evidence="8 9">CBS 122670</strain>
    </source>
</reference>
<protein>
    <submittedName>
        <fullName evidence="8">Major facilitator superfamily domain-containing protein</fullName>
    </submittedName>
</protein>
<accession>A0ABR1MJ14</accession>
<name>A0ABR1MJ14_9PEZI</name>
<keyword evidence="4 6" id="KW-0472">Membrane</keyword>
<organism evidence="8 9">
    <name type="scientific">Phyllosticta citricarpa</name>
    <dbReference type="NCBI Taxonomy" id="55181"/>
    <lineage>
        <taxon>Eukaryota</taxon>
        <taxon>Fungi</taxon>
        <taxon>Dikarya</taxon>
        <taxon>Ascomycota</taxon>
        <taxon>Pezizomycotina</taxon>
        <taxon>Dothideomycetes</taxon>
        <taxon>Dothideomycetes incertae sedis</taxon>
        <taxon>Botryosphaeriales</taxon>
        <taxon>Phyllostictaceae</taxon>
        <taxon>Phyllosticta</taxon>
    </lineage>
</organism>
<keyword evidence="3 6" id="KW-1133">Transmembrane helix</keyword>
<evidence type="ECO:0000313" key="9">
    <source>
        <dbReference type="Proteomes" id="UP001365128"/>
    </source>
</evidence>
<dbReference type="Proteomes" id="UP001365128">
    <property type="component" value="Unassembled WGS sequence"/>
</dbReference>
<evidence type="ECO:0000256" key="2">
    <source>
        <dbReference type="ARBA" id="ARBA00022692"/>
    </source>
</evidence>
<sequence>MKKSGKGQKAQLALYQKSTSLLSVMEGKTETMNIKAEENGEKKTQPDATITTPSSPPPPPETTAYTTFTARQKRHLRLLIGLATITSPLTATIYFPLLPLLATHFHTSSQAINLTLTLYIIFQALSPALFGPLSDALGRRLVHLLTLFLYLVANVGLAIRAAVPGGSYGVVADVYVPGERGGMLGPVSVALNLDACVGPVAGGAIAYSSGGIEWVF</sequence>
<dbReference type="InterPro" id="IPR020846">
    <property type="entry name" value="MFS_dom"/>
</dbReference>
<evidence type="ECO:0000256" key="1">
    <source>
        <dbReference type="ARBA" id="ARBA00004141"/>
    </source>
</evidence>
<evidence type="ECO:0000256" key="4">
    <source>
        <dbReference type="ARBA" id="ARBA00023136"/>
    </source>
</evidence>
<feature type="transmembrane region" description="Helical" evidence="6">
    <location>
        <begin position="142"/>
        <end position="163"/>
    </location>
</feature>
<keyword evidence="9" id="KW-1185">Reference proteome</keyword>
<feature type="transmembrane region" description="Helical" evidence="6">
    <location>
        <begin position="110"/>
        <end position="130"/>
    </location>
</feature>
<feature type="compositionally biased region" description="Basic and acidic residues" evidence="5">
    <location>
        <begin position="35"/>
        <end position="45"/>
    </location>
</feature>
<dbReference type="InterPro" id="IPR011701">
    <property type="entry name" value="MFS"/>
</dbReference>
<dbReference type="SUPFAM" id="SSF103473">
    <property type="entry name" value="MFS general substrate transporter"/>
    <property type="match status" value="1"/>
</dbReference>
<proteinExistence type="predicted"/>
<gene>
    <name evidence="8" type="ORF">IWX46DRAFT_422129</name>
</gene>
<keyword evidence="2 6" id="KW-0812">Transmembrane</keyword>
<evidence type="ECO:0000256" key="6">
    <source>
        <dbReference type="SAM" id="Phobius"/>
    </source>
</evidence>
<evidence type="ECO:0000313" key="8">
    <source>
        <dbReference type="EMBL" id="KAK7550752.1"/>
    </source>
</evidence>
<evidence type="ECO:0000256" key="5">
    <source>
        <dbReference type="SAM" id="MobiDB-lite"/>
    </source>
</evidence>
<dbReference type="PANTHER" id="PTHR23502:SF151">
    <property type="entry name" value="MAJOR FACILITATOR SUPERFAMILY (MFS) PROFILE DOMAIN-CONTAINING PROTEIN"/>
    <property type="match status" value="1"/>
</dbReference>
<dbReference type="Gene3D" id="1.20.1720.10">
    <property type="entry name" value="Multidrug resistance protein D"/>
    <property type="match status" value="1"/>
</dbReference>
<dbReference type="EMBL" id="JBBPDW010000007">
    <property type="protein sequence ID" value="KAK7550752.1"/>
    <property type="molecule type" value="Genomic_DNA"/>
</dbReference>
<comment type="caution">
    <text evidence="8">The sequence shown here is derived from an EMBL/GenBank/DDBJ whole genome shotgun (WGS) entry which is preliminary data.</text>
</comment>
<comment type="subcellular location">
    <subcellularLocation>
        <location evidence="1">Membrane</location>
        <topology evidence="1">Multi-pass membrane protein</topology>
    </subcellularLocation>
</comment>
<dbReference type="InterPro" id="IPR036259">
    <property type="entry name" value="MFS_trans_sf"/>
</dbReference>